<evidence type="ECO:0000256" key="3">
    <source>
        <dbReference type="SAM" id="Coils"/>
    </source>
</evidence>
<feature type="coiled-coil region" evidence="3">
    <location>
        <begin position="956"/>
        <end position="983"/>
    </location>
</feature>
<evidence type="ECO:0000256" key="2">
    <source>
        <dbReference type="ARBA" id="ARBA00022737"/>
    </source>
</evidence>
<keyword evidence="1" id="KW-0880">Kelch repeat</keyword>
<dbReference type="InterPro" id="IPR015915">
    <property type="entry name" value="Kelch-typ_b-propeller"/>
</dbReference>
<feature type="compositionally biased region" description="Basic residues" evidence="4">
    <location>
        <begin position="1"/>
        <end position="17"/>
    </location>
</feature>
<keyword evidence="3" id="KW-0175">Coiled coil</keyword>
<gene>
    <name evidence="5" type="ORF">ZYGR_0AG03440</name>
</gene>
<feature type="compositionally biased region" description="Polar residues" evidence="4">
    <location>
        <begin position="489"/>
        <end position="517"/>
    </location>
</feature>
<accession>A0A1Q3A9U9</accession>
<dbReference type="PANTHER" id="PTHR46093">
    <property type="entry name" value="ACYL-COA-BINDING DOMAIN-CONTAINING PROTEIN 5"/>
    <property type="match status" value="1"/>
</dbReference>
<dbReference type="AlphaFoldDB" id="A0A1Q3A9U9"/>
<evidence type="ECO:0000313" key="5">
    <source>
        <dbReference type="EMBL" id="GAV52353.1"/>
    </source>
</evidence>
<dbReference type="Gene3D" id="2.120.10.80">
    <property type="entry name" value="Kelch-type beta propeller"/>
    <property type="match status" value="2"/>
</dbReference>
<feature type="compositionally biased region" description="Polar residues" evidence="4">
    <location>
        <begin position="524"/>
        <end position="537"/>
    </location>
</feature>
<dbReference type="PANTHER" id="PTHR46093:SF18">
    <property type="entry name" value="FIBRONECTIN TYPE-III DOMAIN-CONTAINING PROTEIN"/>
    <property type="match status" value="1"/>
</dbReference>
<organism evidence="5 6">
    <name type="scientific">Zygosaccharomyces rouxii</name>
    <dbReference type="NCBI Taxonomy" id="4956"/>
    <lineage>
        <taxon>Eukaryota</taxon>
        <taxon>Fungi</taxon>
        <taxon>Dikarya</taxon>
        <taxon>Ascomycota</taxon>
        <taxon>Saccharomycotina</taxon>
        <taxon>Saccharomycetes</taxon>
        <taxon>Saccharomycetales</taxon>
        <taxon>Saccharomycetaceae</taxon>
        <taxon>Zygosaccharomyces</taxon>
    </lineage>
</organism>
<sequence length="1191" mass="132996">MAPFKFAKKLTKDKKLNHSNPPTDSPPRASQTGQNDGNNGSHNAQNGSGGFHSQNQNQFHMQNSPNLNSQLNNPLPPPPHNQQQQPLHHMSNPQSRVFPSPAQQRNVSGASTSLSQQQKEYTPWNRIKLQNSPFPRYRHVASSNCSEDNRLYVIGGLHDQSVYGDTWIISTNDNGTQFQSKTVEISETTPPPRVGHAATLCGNAFVLFGGDTHKVNSEGLMDDDLYLFNINSYKWTIPHPIGPRPLGRYGHKISIMAANQMKTKLYLFGGQFDDTYFNDLAVFDLSSFRRPDSHWEFLKPTTFSPPPLTNHTMISYDNHLWVFGGDTLQGLINQVFKYDVANNDWSIAETTGTKPPPMQEHAAVVYKHLMVVMGGKDEHDIYLNSVYFLNLKTHEWFKLPTFKAGIPQGRSGHSITLLNNDKLLIMGGDKFDFARPGEYDLNTSNTDMGRGTLLYTLDLSRIEELCPGVLKTTERQGAGFVPATPPITPQQQGKLSQPAQPNILTPYSQEGQQTPNDNRAPLQPRSSTPSKGPNTAFDNEPRERFSQFPNQQQQYSQQQSPFQHPTPQQTPQPHQQPHQQQFAGPGQFTPQRNSPQYTPQHQPHGQPQHPYYQKGHARQPSDLKKPVSPIPELERTKSNNSEDGPRVASMGSGPSGPDGAEGPAIGTEAPIGAENPDGPEKPASTNGPSDTDEHSGYERPSSTEDLQGNKGRPDSMAGEVGIATVASSPLKGDVRLGNKDQTSTYSPRGKNYEDKEKSSDKSMENGLSEPVEITKQDSTSSATLNRGDVTASNGSAQTKALGVGPPPSIPQTHPMGPNASNVAPANGSDVDMSRMSSKETVNKDVIHSLRSQLEELRIITEDKALQASEHIKELEVEVQRLRNEPSRDIKTADFIKLQSHCDVMEANHNLMEERIRELENMLTARFADTEVLNKIIRTQSSKLESLEQEIPFQEQLQELRTKYDALVAENESLKSKLAGSESEFRQSVKQYSLQLNSFMDQWREHNSLRETGELDADGQPKRELVPGGSYHQAAMQKLQQRLDDLLQTNEELTQSRNKLTGDHRDLTAKHGELNENLEARQRELEEIQSNYQEVLNSANNSSKALEMSQSELDKYKQINKKLQNELDELKFVREPSTGNDSMTNVGIAGSNHYSMKINDLKAELYIFKQERDNLKDEVLQLKKKLLSMGEQ</sequence>
<feature type="coiled-coil region" evidence="3">
    <location>
        <begin position="1035"/>
        <end position="1132"/>
    </location>
</feature>
<feature type="coiled-coil region" evidence="3">
    <location>
        <begin position="864"/>
        <end position="921"/>
    </location>
</feature>
<dbReference type="SUPFAM" id="SSF117281">
    <property type="entry name" value="Kelch motif"/>
    <property type="match status" value="1"/>
</dbReference>
<feature type="compositionally biased region" description="Low complexity" evidence="4">
    <location>
        <begin position="62"/>
        <end position="73"/>
    </location>
</feature>
<comment type="caution">
    <text evidence="5">The sequence shown here is derived from an EMBL/GenBank/DDBJ whole genome shotgun (WGS) entry which is preliminary data.</text>
</comment>
<proteinExistence type="predicted"/>
<feature type="compositionally biased region" description="Basic and acidic residues" evidence="4">
    <location>
        <begin position="750"/>
        <end position="763"/>
    </location>
</feature>
<feature type="compositionally biased region" description="Low complexity" evidence="4">
    <location>
        <begin position="546"/>
        <end position="582"/>
    </location>
</feature>
<dbReference type="Proteomes" id="UP000187013">
    <property type="component" value="Unassembled WGS sequence"/>
</dbReference>
<feature type="region of interest" description="Disordered" evidence="4">
    <location>
        <begin position="1"/>
        <end position="121"/>
    </location>
</feature>
<evidence type="ECO:0000256" key="1">
    <source>
        <dbReference type="ARBA" id="ARBA00022441"/>
    </source>
</evidence>
<feature type="compositionally biased region" description="Polar residues" evidence="4">
    <location>
        <begin position="18"/>
        <end position="61"/>
    </location>
</feature>
<reference evidence="5 6" key="1">
    <citation type="submission" date="2016-08" db="EMBL/GenBank/DDBJ databases">
        <title>Draft genome sequence of allopolyploid Zygosaccharomyces rouxii.</title>
        <authorList>
            <person name="Watanabe J."/>
            <person name="Uehara K."/>
            <person name="Mogi Y."/>
            <person name="Tsukioka Y."/>
        </authorList>
    </citation>
    <scope>NUCLEOTIDE SEQUENCE [LARGE SCALE GENOMIC DNA]</scope>
    <source>
        <strain evidence="5 6">NBRC 110957</strain>
    </source>
</reference>
<dbReference type="EMBL" id="BDGX01000033">
    <property type="protein sequence ID" value="GAV52353.1"/>
    <property type="molecule type" value="Genomic_DNA"/>
</dbReference>
<feature type="compositionally biased region" description="Polar residues" evidence="4">
    <location>
        <begin position="776"/>
        <end position="798"/>
    </location>
</feature>
<feature type="coiled-coil region" evidence="3">
    <location>
        <begin position="1157"/>
        <end position="1191"/>
    </location>
</feature>
<dbReference type="OrthoDB" id="45365at2759"/>
<evidence type="ECO:0000313" key="6">
    <source>
        <dbReference type="Proteomes" id="UP000187013"/>
    </source>
</evidence>
<feature type="compositionally biased region" description="Polar residues" evidence="4">
    <location>
        <begin position="91"/>
        <end position="120"/>
    </location>
</feature>
<feature type="region of interest" description="Disordered" evidence="4">
    <location>
        <begin position="476"/>
        <end position="800"/>
    </location>
</feature>
<feature type="compositionally biased region" description="Low complexity" evidence="4">
    <location>
        <begin position="595"/>
        <end position="613"/>
    </location>
</feature>
<dbReference type="Pfam" id="PF24681">
    <property type="entry name" value="Kelch_KLHDC2_KLHL20_DRC7"/>
    <property type="match status" value="1"/>
</dbReference>
<name>A0A1Q3A9U9_ZYGRO</name>
<protein>
    <submittedName>
        <fullName evidence="5">Uncharacterized protein</fullName>
    </submittedName>
</protein>
<keyword evidence="2" id="KW-0677">Repeat</keyword>
<evidence type="ECO:0000256" key="4">
    <source>
        <dbReference type="SAM" id="MobiDB-lite"/>
    </source>
</evidence>